<comment type="caution">
    <text evidence="1">The sequence shown here is derived from an EMBL/GenBank/DDBJ whole genome shotgun (WGS) entry which is preliminary data.</text>
</comment>
<keyword evidence="2" id="KW-1185">Reference proteome</keyword>
<protein>
    <submittedName>
        <fullName evidence="1">Uncharacterized protein</fullName>
    </submittedName>
</protein>
<feature type="non-terminal residue" evidence="1">
    <location>
        <position position="42"/>
    </location>
</feature>
<proteinExistence type="predicted"/>
<gene>
    <name evidence="1" type="ORF">MHI_LOCUS202396</name>
</gene>
<dbReference type="EMBL" id="CAJDYZ010003981">
    <property type="protein sequence ID" value="CAD1470794.1"/>
    <property type="molecule type" value="Genomic_DNA"/>
</dbReference>
<evidence type="ECO:0000313" key="2">
    <source>
        <dbReference type="Proteomes" id="UP000752696"/>
    </source>
</evidence>
<dbReference type="Proteomes" id="UP000752696">
    <property type="component" value="Unassembled WGS sequence"/>
</dbReference>
<accession>A0A6V7H0L1</accession>
<name>A0A6V7H0L1_9HYME</name>
<sequence>DLLSFEDGMKELCDMDVNHTNDNTSLIVFYISLLIKLKKLIH</sequence>
<reference evidence="1" key="1">
    <citation type="submission" date="2020-07" db="EMBL/GenBank/DDBJ databases">
        <authorList>
            <person name="Nazaruddin N."/>
        </authorList>
    </citation>
    <scope>NUCLEOTIDE SEQUENCE</scope>
</reference>
<evidence type="ECO:0000313" key="1">
    <source>
        <dbReference type="EMBL" id="CAD1470794.1"/>
    </source>
</evidence>
<dbReference type="AlphaFoldDB" id="A0A6V7H0L1"/>
<feature type="non-terminal residue" evidence="1">
    <location>
        <position position="1"/>
    </location>
</feature>
<organism evidence="1 2">
    <name type="scientific">Heterotrigona itama</name>
    <dbReference type="NCBI Taxonomy" id="395501"/>
    <lineage>
        <taxon>Eukaryota</taxon>
        <taxon>Metazoa</taxon>
        <taxon>Ecdysozoa</taxon>
        <taxon>Arthropoda</taxon>
        <taxon>Hexapoda</taxon>
        <taxon>Insecta</taxon>
        <taxon>Pterygota</taxon>
        <taxon>Neoptera</taxon>
        <taxon>Endopterygota</taxon>
        <taxon>Hymenoptera</taxon>
        <taxon>Apocrita</taxon>
        <taxon>Aculeata</taxon>
        <taxon>Apoidea</taxon>
        <taxon>Anthophila</taxon>
        <taxon>Apidae</taxon>
        <taxon>Heterotrigona</taxon>
    </lineage>
</organism>